<sequence>MLSEKQWDDLKAFRHELHQHPELSFQEFETSALIKARLEKLGYEIKTPKEMKTGVIADIGPKDAPMVALRADIDALPILEKTGLAYASEIDGVMHACGHDLHATSLLAAAEGIAQGKDALTVRVRLIFQPAEEVHLGAEQVLNAGVLDDVQYIVGYHNMPELEAGSLVIEAGARNAAVDQFKVTLHGNGGHAAHPNQNTDVILGMAQMVTGLQSIVSRNIDPLHPAVLSVTHVEGGASWNVMPDELFFEGTLRTFDEKDREQAKKRFYQLVELQAEAMGIDVTIDWIAGPPVLENDGALVQSVRETLASKMTVVKRPASAGGEDFAYYTKQVPAIFAEIGSGSPSGLHHSDLTVDDEALKTAAAWYTETLNVLSKKLANGQ</sequence>
<reference evidence="2 3" key="1">
    <citation type="submission" date="2022-06" db="EMBL/GenBank/DDBJ databases">
        <title>Fructobacillus taiwanensis sp. nov., isolated from the honeybee.</title>
        <authorList>
            <person name="Chen Y.-S."/>
            <person name="Wang L.-T."/>
            <person name="Lee Y.-S."/>
            <person name="Chang Y.-C."/>
            <person name="Wu H.-C."/>
            <person name="Liao C.-Y."/>
            <person name="Chen W.-H."/>
            <person name="Deng J.-N."/>
            <person name="Wang Y.-H."/>
        </authorList>
    </citation>
    <scope>NUCLEOTIDE SEQUENCE [LARGE SCALE GENOMIC DNA]</scope>
    <source>
        <strain evidence="2 3">W13</strain>
    </source>
</reference>
<keyword evidence="3" id="KW-1185">Reference proteome</keyword>
<dbReference type="PIRSF" id="PIRSF005962">
    <property type="entry name" value="Pept_M20D_amidohydro"/>
    <property type="match status" value="1"/>
</dbReference>
<evidence type="ECO:0000313" key="3">
    <source>
        <dbReference type="Proteomes" id="UP001523234"/>
    </source>
</evidence>
<accession>A0ABT0ZQS9</accession>
<dbReference type="InterPro" id="IPR036264">
    <property type="entry name" value="Bact_exopeptidase_dim_dom"/>
</dbReference>
<comment type="caution">
    <text evidence="2">The sequence shown here is derived from an EMBL/GenBank/DDBJ whole genome shotgun (WGS) entry which is preliminary data.</text>
</comment>
<dbReference type="RefSeq" id="WP_252443421.1">
    <property type="nucleotide sequence ID" value="NZ_JAMWYK010000004.1"/>
</dbReference>
<dbReference type="Proteomes" id="UP001523234">
    <property type="component" value="Unassembled WGS sequence"/>
</dbReference>
<dbReference type="PANTHER" id="PTHR11014:SF63">
    <property type="entry name" value="METALLOPEPTIDASE, PUTATIVE (AFU_ORTHOLOGUE AFUA_6G09600)-RELATED"/>
    <property type="match status" value="1"/>
</dbReference>
<proteinExistence type="predicted"/>
<dbReference type="InterPro" id="IPR017439">
    <property type="entry name" value="Amidohydrolase"/>
</dbReference>
<dbReference type="InterPro" id="IPR011650">
    <property type="entry name" value="Peptidase_M20_dimer"/>
</dbReference>
<dbReference type="EMBL" id="JAMWYK010000004">
    <property type="protein sequence ID" value="MCO0832347.1"/>
    <property type="molecule type" value="Genomic_DNA"/>
</dbReference>
<dbReference type="Pfam" id="PF07687">
    <property type="entry name" value="M20_dimer"/>
    <property type="match status" value="1"/>
</dbReference>
<dbReference type="Gene3D" id="3.30.70.360">
    <property type="match status" value="1"/>
</dbReference>
<evidence type="ECO:0000313" key="2">
    <source>
        <dbReference type="EMBL" id="MCO0832347.1"/>
    </source>
</evidence>
<organism evidence="2 3">
    <name type="scientific">Fructobacillus apis</name>
    <dbReference type="NCBI Taxonomy" id="2935017"/>
    <lineage>
        <taxon>Bacteria</taxon>
        <taxon>Bacillati</taxon>
        <taxon>Bacillota</taxon>
        <taxon>Bacilli</taxon>
        <taxon>Lactobacillales</taxon>
        <taxon>Lactobacillaceae</taxon>
        <taxon>Fructobacillus</taxon>
    </lineage>
</organism>
<dbReference type="PANTHER" id="PTHR11014">
    <property type="entry name" value="PEPTIDASE M20 FAMILY MEMBER"/>
    <property type="match status" value="1"/>
</dbReference>
<dbReference type="SUPFAM" id="SSF53187">
    <property type="entry name" value="Zn-dependent exopeptidases"/>
    <property type="match status" value="1"/>
</dbReference>
<protein>
    <submittedName>
        <fullName evidence="2">Amidohydrolase</fullName>
    </submittedName>
</protein>
<evidence type="ECO:0000259" key="1">
    <source>
        <dbReference type="Pfam" id="PF07687"/>
    </source>
</evidence>
<name>A0ABT0ZQS9_9LACO</name>
<dbReference type="SUPFAM" id="SSF55031">
    <property type="entry name" value="Bacterial exopeptidase dimerisation domain"/>
    <property type="match status" value="1"/>
</dbReference>
<feature type="domain" description="Peptidase M20 dimerisation" evidence="1">
    <location>
        <begin position="180"/>
        <end position="273"/>
    </location>
</feature>
<gene>
    <name evidence="2" type="ORF">NFX39_04480</name>
</gene>
<dbReference type="Pfam" id="PF01546">
    <property type="entry name" value="Peptidase_M20"/>
    <property type="match status" value="1"/>
</dbReference>
<dbReference type="InterPro" id="IPR002933">
    <property type="entry name" value="Peptidase_M20"/>
</dbReference>
<dbReference type="Gene3D" id="3.40.630.10">
    <property type="entry name" value="Zn peptidases"/>
    <property type="match status" value="1"/>
</dbReference>
<dbReference type="NCBIfam" id="TIGR01891">
    <property type="entry name" value="amidohydrolases"/>
    <property type="match status" value="1"/>
</dbReference>